<dbReference type="GeneID" id="40328679"/>
<organism evidence="2 3">
    <name type="scientific">Trypanosoma rangeli</name>
    <dbReference type="NCBI Taxonomy" id="5698"/>
    <lineage>
        <taxon>Eukaryota</taxon>
        <taxon>Discoba</taxon>
        <taxon>Euglenozoa</taxon>
        <taxon>Kinetoplastea</taxon>
        <taxon>Metakinetoplastina</taxon>
        <taxon>Trypanosomatida</taxon>
        <taxon>Trypanosomatidae</taxon>
        <taxon>Trypanosoma</taxon>
        <taxon>Herpetosoma</taxon>
    </lineage>
</organism>
<dbReference type="RefSeq" id="XP_029238523.1">
    <property type="nucleotide sequence ID" value="XM_029381661.1"/>
</dbReference>
<dbReference type="EMBL" id="MKGL01000141">
    <property type="protein sequence ID" value="RNF05174.1"/>
    <property type="molecule type" value="Genomic_DNA"/>
</dbReference>
<evidence type="ECO:0000256" key="1">
    <source>
        <dbReference type="SAM" id="MobiDB-lite"/>
    </source>
</evidence>
<dbReference type="OMA" id="ELEFNLH"/>
<dbReference type="OrthoDB" id="273497at2759"/>
<feature type="compositionally biased region" description="Acidic residues" evidence="1">
    <location>
        <begin position="196"/>
        <end position="208"/>
    </location>
</feature>
<evidence type="ECO:0000313" key="3">
    <source>
        <dbReference type="Proteomes" id="UP000283634"/>
    </source>
</evidence>
<dbReference type="Proteomes" id="UP000283634">
    <property type="component" value="Unassembled WGS sequence"/>
</dbReference>
<feature type="region of interest" description="Disordered" evidence="1">
    <location>
        <begin position="179"/>
        <end position="220"/>
    </location>
</feature>
<protein>
    <submittedName>
        <fullName evidence="2">Uncharacterized protein</fullName>
    </submittedName>
</protein>
<sequence>MAPKKKHAPKKELTADDMRRLGMSEDDIARILAERGKSAEERRQEQEAVEARRRETEQRHKRMKELERMKEELVRQEGGPRVAIRDEEQKVWEELEGTLTTEKKRRLRECAEKMLQQRVAEARRKREAEAAAYQDTLQHLTLEEREAFVAAQIAAEHARCEAELEAREKQQLREERRLARERAARKAQRQRRRQEGEEDDEVSDEEDGQAGGGGGGEVKAARKRVDALIELSDAMQAKYD</sequence>
<comment type="caution">
    <text evidence="2">The sequence shown here is derived from an EMBL/GenBank/DDBJ whole genome shotgun (WGS) entry which is preliminary data.</text>
</comment>
<feature type="region of interest" description="Disordered" evidence="1">
    <location>
        <begin position="1"/>
        <end position="62"/>
    </location>
</feature>
<proteinExistence type="predicted"/>
<accession>A0A3R7LXD2</accession>
<dbReference type="AlphaFoldDB" id="A0A3R7LXD2"/>
<dbReference type="VEuPathDB" id="TriTrypDB:TRSC58_03665"/>
<feature type="compositionally biased region" description="Basic and acidic residues" evidence="1">
    <location>
        <begin position="10"/>
        <end position="62"/>
    </location>
</feature>
<gene>
    <name evidence="2" type="ORF">TraAM80_04746</name>
</gene>
<name>A0A3R7LXD2_TRYRA</name>
<reference evidence="2 3" key="1">
    <citation type="journal article" date="2018" name="BMC Genomics">
        <title>Genomic comparison of Trypanosoma conorhini and Trypanosoma rangeli to Trypanosoma cruzi strains of high and low virulence.</title>
        <authorList>
            <person name="Bradwell K.R."/>
            <person name="Koparde V.N."/>
            <person name="Matveyev A.V."/>
            <person name="Serrano M.G."/>
            <person name="Alves J.M."/>
            <person name="Parikh H."/>
            <person name="Huang B."/>
            <person name="Lee V."/>
            <person name="Espinosa-Alvarez O."/>
            <person name="Ortiz P.A."/>
            <person name="Costa-Martins A.G."/>
            <person name="Teixeira M.M."/>
            <person name="Buck G.A."/>
        </authorList>
    </citation>
    <scope>NUCLEOTIDE SEQUENCE [LARGE SCALE GENOMIC DNA]</scope>
    <source>
        <strain evidence="2 3">AM80</strain>
    </source>
</reference>
<evidence type="ECO:0000313" key="2">
    <source>
        <dbReference type="EMBL" id="RNF05174.1"/>
    </source>
</evidence>
<keyword evidence="3" id="KW-1185">Reference proteome</keyword>